<dbReference type="Gene3D" id="1.25.40.10">
    <property type="entry name" value="Tetratricopeptide repeat domain"/>
    <property type="match status" value="1"/>
</dbReference>
<evidence type="ECO:0000256" key="2">
    <source>
        <dbReference type="ARBA" id="ARBA00022840"/>
    </source>
</evidence>
<dbReference type="SUPFAM" id="SSF48452">
    <property type="entry name" value="TPR-like"/>
    <property type="match status" value="2"/>
</dbReference>
<evidence type="ECO:0000256" key="1">
    <source>
        <dbReference type="ARBA" id="ARBA00022741"/>
    </source>
</evidence>
<feature type="domain" description="Orc1-like AAA ATPase" evidence="3">
    <location>
        <begin position="4"/>
        <end position="219"/>
    </location>
</feature>
<dbReference type="PANTHER" id="PTHR16305:SF28">
    <property type="entry name" value="GUANYLATE CYCLASE DOMAIN-CONTAINING PROTEIN"/>
    <property type="match status" value="1"/>
</dbReference>
<proteinExistence type="predicted"/>
<dbReference type="Pfam" id="PF13191">
    <property type="entry name" value="AAA_16"/>
    <property type="match status" value="1"/>
</dbReference>
<dbReference type="InterPro" id="IPR011990">
    <property type="entry name" value="TPR-like_helical_dom_sf"/>
</dbReference>
<dbReference type="EMBL" id="CZCS02000006">
    <property type="protein sequence ID" value="VXD11416.1"/>
    <property type="molecule type" value="Genomic_DNA"/>
</dbReference>
<dbReference type="Pfam" id="PF13181">
    <property type="entry name" value="TPR_8"/>
    <property type="match status" value="1"/>
</dbReference>
<sequence>MSQRFVSREPELERLSRFLRKALNGKAQVCFISGEAGTGKSRLIEEFVVQSEELNEKLLFTQSKCNALTGISDPYIPFRMILGMLIGDNANNDNAITSNSTQRLSQALRVSGRALVEIAPDLIGTLIPGMNVLAALARMGAKERGLLKGLDERVSATQRDQNNIEQSQIFLQYTALLRRLSQEHPLVIILDDLQWVDAASNGLLFHLVRELRTCPILFVGLYRPSDVAAQRNNERHPLGSTLNEIKRIYGDVWIDLDETTEQNGQAFVDALINSQPNNLSHAFRDALFNRTGGHALFTTELLRSMQERGDLIQDADGRWQESPQLNWDELPARVEGIIEKRITRLSNELREILNVACVEGQDFTVQVIAKIQEIKERDLVNKLSRELEQCHHLVQETGEVQLGRAMISRYMFSHALFQVYLYSILPKAERRMLHAEVAQTLEALFNGQTEMIAVQLAYHYTEASQTQKASTYLQLAGEQAFKLGEFNQSRTFFNQALAAIGEDATHNALNQAQLAWWIGETYYHTGLYSDAETYYRTSIDRARQLEDEKTLIQGLISLAQSLRRQRSSETAMSFAEEALRIARNTRNRSQEGSALRVLGIIYGQMNRNNERLSLYQQALGIADEIGNVAQKMSCLNNIGAVYGECFGNYPKAIEYYKKALELGKQHRNFTGQVMYLHNIAISYRKLGNYEQSKIYIDQQLEASNKISDTQFTSEAYSGLGILLLHTDPDNIHLAVEQWLKSIEIADQYDRITTQVNSRNRLLIAYLITNQLDEALQVVEETKPLLKKFTANTPLCSEILLFEAITYLRRKQLDEANRLFQRAKDTALEKLHSQRWIYRYHRAFAQAGIALLALPLLRPDQLVQATEYFQDAVNTCGWLGILDYALIILREMQKADPDDVLQPIEQELINKRQIAWNNRLSND</sequence>
<dbReference type="Gene3D" id="3.40.50.300">
    <property type="entry name" value="P-loop containing nucleotide triphosphate hydrolases"/>
    <property type="match status" value="1"/>
</dbReference>
<name>A0A7Z9DXK9_9CYAN</name>
<comment type="caution">
    <text evidence="4">The sequence shown here is derived from an EMBL/GenBank/DDBJ whole genome shotgun (WGS) entry which is preliminary data.</text>
</comment>
<dbReference type="GO" id="GO:0005737">
    <property type="term" value="C:cytoplasm"/>
    <property type="evidence" value="ECO:0007669"/>
    <property type="project" value="TreeGrafter"/>
</dbReference>
<dbReference type="GO" id="GO:0004016">
    <property type="term" value="F:adenylate cyclase activity"/>
    <property type="evidence" value="ECO:0007669"/>
    <property type="project" value="TreeGrafter"/>
</dbReference>
<dbReference type="SUPFAM" id="SSF52540">
    <property type="entry name" value="P-loop containing nucleoside triphosphate hydrolases"/>
    <property type="match status" value="1"/>
</dbReference>
<dbReference type="RefSeq" id="WP_083623337.1">
    <property type="nucleotide sequence ID" value="NZ_LR735026.1"/>
</dbReference>
<organism evidence="4 5">
    <name type="scientific">Planktothrix paucivesiculata PCC 9631</name>
    <dbReference type="NCBI Taxonomy" id="671071"/>
    <lineage>
        <taxon>Bacteria</taxon>
        <taxon>Bacillati</taxon>
        <taxon>Cyanobacteriota</taxon>
        <taxon>Cyanophyceae</taxon>
        <taxon>Oscillatoriophycideae</taxon>
        <taxon>Oscillatoriales</taxon>
        <taxon>Microcoleaceae</taxon>
        <taxon>Planktothrix</taxon>
    </lineage>
</organism>
<dbReference type="Proteomes" id="UP000182190">
    <property type="component" value="Unassembled WGS sequence"/>
</dbReference>
<evidence type="ECO:0000313" key="4">
    <source>
        <dbReference type="EMBL" id="VXD11416.1"/>
    </source>
</evidence>
<dbReference type="InterPro" id="IPR027417">
    <property type="entry name" value="P-loop_NTPase"/>
</dbReference>
<keyword evidence="1" id="KW-0547">Nucleotide-binding</keyword>
<dbReference type="SMART" id="SM00028">
    <property type="entry name" value="TPR"/>
    <property type="match status" value="7"/>
</dbReference>
<reference evidence="4" key="1">
    <citation type="submission" date="2019-10" db="EMBL/GenBank/DDBJ databases">
        <authorList>
            <consortium name="Genoscope - CEA"/>
            <person name="William W."/>
        </authorList>
    </citation>
    <scope>NUCLEOTIDE SEQUENCE [LARGE SCALE GENOMIC DNA]</scope>
    <source>
        <strain evidence="4">BBR_PRJEB10994</strain>
    </source>
</reference>
<dbReference type="InterPro" id="IPR019734">
    <property type="entry name" value="TPR_rpt"/>
</dbReference>
<dbReference type="AlphaFoldDB" id="A0A7Z9DXK9"/>
<dbReference type="GO" id="GO:0005524">
    <property type="term" value="F:ATP binding"/>
    <property type="evidence" value="ECO:0007669"/>
    <property type="project" value="UniProtKB-KW"/>
</dbReference>
<keyword evidence="5" id="KW-1185">Reference proteome</keyword>
<evidence type="ECO:0000313" key="5">
    <source>
        <dbReference type="Proteomes" id="UP000182190"/>
    </source>
</evidence>
<dbReference type="OrthoDB" id="9801841at2"/>
<dbReference type="PANTHER" id="PTHR16305">
    <property type="entry name" value="TESTICULAR SOLUBLE ADENYLYL CYCLASE"/>
    <property type="match status" value="1"/>
</dbReference>
<gene>
    <name evidence="4" type="ORF">PL9631_1030037</name>
</gene>
<accession>A0A7Z9DXK9</accession>
<protein>
    <recommendedName>
        <fullName evidence="3">Orc1-like AAA ATPase domain-containing protein</fullName>
    </recommendedName>
</protein>
<dbReference type="InterPro" id="IPR041664">
    <property type="entry name" value="AAA_16"/>
</dbReference>
<keyword evidence="2" id="KW-0067">ATP-binding</keyword>
<evidence type="ECO:0000259" key="3">
    <source>
        <dbReference type="Pfam" id="PF13191"/>
    </source>
</evidence>
<dbReference type="Pfam" id="PF13424">
    <property type="entry name" value="TPR_12"/>
    <property type="match status" value="2"/>
</dbReference>